<proteinExistence type="inferred from homology"/>
<evidence type="ECO:0000256" key="8">
    <source>
        <dbReference type="ARBA" id="ARBA00022691"/>
    </source>
</evidence>
<sequence length="377" mass="42791">MSSKVNLLNFNYQQMRDFFTELGEKPFRAQQVLQWIHQAGFNDFAQMTNLGKTLREKLSQVAEIRLPEIISCQKSSDGTHKWLLKLDCGNSIETVFIPEATRGTLCVSSQVGCGLNCSFCSTAKQGFNRNLSTAEIIGQVWLAVRELSTSQGHHDKKVTNVVMMGMGEPLLNFDHVVTAMDLMMDDFSYGLSKRRVTLSTSGVLPDLIRLREVSPVSLAVSLHAPTDELRNILVPINKKYPLAKLMDVCRTYFKDEPKRKVTFEYVMLKGVNDQPEHANQLIKLLHNVPAKVNLIPFNPFPMTQYERSSKETIDAFRDRLIAKGINTITRKTRGDDIDAACGQLAGKVNDRTSRSQRWQKLHFMPQKPEEFNEESFT</sequence>
<feature type="binding site" evidence="14">
    <location>
        <position position="298"/>
    </location>
    <ligand>
        <name>S-adenosyl-L-methionine</name>
        <dbReference type="ChEBI" id="CHEBI:59789"/>
    </ligand>
</feature>
<evidence type="ECO:0000259" key="15">
    <source>
        <dbReference type="PROSITE" id="PS51918"/>
    </source>
</evidence>
<feature type="binding site" evidence="14">
    <location>
        <position position="117"/>
    </location>
    <ligand>
        <name>[4Fe-4S] cluster</name>
        <dbReference type="ChEBI" id="CHEBI:49883"/>
        <note>4Fe-4S-S-AdoMet</note>
    </ligand>
</feature>
<keyword evidence="4 14" id="KW-0963">Cytoplasm</keyword>
<keyword evidence="6 14" id="KW-0489">Methyltransferase</keyword>
<dbReference type="Pfam" id="PF04055">
    <property type="entry name" value="Radical_SAM"/>
    <property type="match status" value="1"/>
</dbReference>
<dbReference type="InterPro" id="IPR040072">
    <property type="entry name" value="Methyltransferase_A"/>
</dbReference>
<dbReference type="OrthoDB" id="9793973at2"/>
<keyword evidence="11 14" id="KW-0408">Iron</keyword>
<evidence type="ECO:0000256" key="14">
    <source>
        <dbReference type="HAMAP-Rule" id="MF_01849"/>
    </source>
</evidence>
<dbReference type="GO" id="GO:0019843">
    <property type="term" value="F:rRNA binding"/>
    <property type="evidence" value="ECO:0007669"/>
    <property type="project" value="UniProtKB-UniRule"/>
</dbReference>
<keyword evidence="10 14" id="KW-0479">Metal-binding</keyword>
<feature type="binding site" evidence="14">
    <location>
        <position position="120"/>
    </location>
    <ligand>
        <name>[4Fe-4S] cluster</name>
        <dbReference type="ChEBI" id="CHEBI:49883"/>
        <note>4Fe-4S-S-AdoMet</note>
    </ligand>
</feature>
<dbReference type="Proteomes" id="UP000054773">
    <property type="component" value="Unassembled WGS sequence"/>
</dbReference>
<comment type="miscellaneous">
    <text evidence="14">Reaction proceeds by a ping-pong mechanism involving intermediate methylation of a conserved cysteine residue.</text>
</comment>
<dbReference type="PROSITE" id="PS51918">
    <property type="entry name" value="RADICAL_SAM"/>
    <property type="match status" value="1"/>
</dbReference>
<dbReference type="GO" id="GO:0046872">
    <property type="term" value="F:metal ion binding"/>
    <property type="evidence" value="ECO:0007669"/>
    <property type="project" value="UniProtKB-KW"/>
</dbReference>
<feature type="binding site" evidence="14">
    <location>
        <begin position="221"/>
        <end position="223"/>
    </location>
    <ligand>
        <name>S-adenosyl-L-methionine</name>
        <dbReference type="ChEBI" id="CHEBI:59789"/>
    </ligand>
</feature>
<dbReference type="PATRIC" id="fig|448.7.peg.1136"/>
<dbReference type="GO" id="GO:0070040">
    <property type="term" value="F:rRNA (adenine(2503)-C2-)-methyltransferase activity"/>
    <property type="evidence" value="ECO:0007669"/>
    <property type="project" value="UniProtKB-UniRule"/>
</dbReference>
<dbReference type="GO" id="GO:0000049">
    <property type="term" value="F:tRNA binding"/>
    <property type="evidence" value="ECO:0007669"/>
    <property type="project" value="UniProtKB-UniRule"/>
</dbReference>
<dbReference type="RefSeq" id="WP_058526244.1">
    <property type="nucleotide sequence ID" value="NZ_CAAAHY010000002.1"/>
</dbReference>
<feature type="binding site" evidence="14">
    <location>
        <position position="113"/>
    </location>
    <ligand>
        <name>[4Fe-4S] cluster</name>
        <dbReference type="ChEBI" id="CHEBI:49883"/>
        <note>4Fe-4S-S-AdoMet</note>
    </ligand>
</feature>
<comment type="catalytic activity">
    <reaction evidence="14">
        <text>adenosine(37) in tRNA + 2 reduced [2Fe-2S]-[ferredoxin] + 2 S-adenosyl-L-methionine = 2-methyladenosine(37) in tRNA + 5'-deoxyadenosine + L-methionine + 2 oxidized [2Fe-2S]-[ferredoxin] + S-adenosyl-L-homocysteine</text>
        <dbReference type="Rhea" id="RHEA:43332"/>
        <dbReference type="Rhea" id="RHEA-COMP:10000"/>
        <dbReference type="Rhea" id="RHEA-COMP:10001"/>
        <dbReference type="Rhea" id="RHEA-COMP:10162"/>
        <dbReference type="Rhea" id="RHEA-COMP:10485"/>
        <dbReference type="ChEBI" id="CHEBI:17319"/>
        <dbReference type="ChEBI" id="CHEBI:33737"/>
        <dbReference type="ChEBI" id="CHEBI:33738"/>
        <dbReference type="ChEBI" id="CHEBI:57844"/>
        <dbReference type="ChEBI" id="CHEBI:57856"/>
        <dbReference type="ChEBI" id="CHEBI:59789"/>
        <dbReference type="ChEBI" id="CHEBI:74411"/>
        <dbReference type="ChEBI" id="CHEBI:74497"/>
        <dbReference type="EC" id="2.1.1.192"/>
    </reaction>
</comment>
<evidence type="ECO:0000256" key="7">
    <source>
        <dbReference type="ARBA" id="ARBA00022679"/>
    </source>
</evidence>
<evidence type="ECO:0000256" key="1">
    <source>
        <dbReference type="ARBA" id="ARBA00004496"/>
    </source>
</evidence>
<evidence type="ECO:0000256" key="5">
    <source>
        <dbReference type="ARBA" id="ARBA00022552"/>
    </source>
</evidence>
<keyword evidence="17" id="KW-1185">Reference proteome</keyword>
<name>A0A0W0TR65_LEGER</name>
<keyword evidence="12 14" id="KW-0411">Iron-sulfur</keyword>
<dbReference type="InterPro" id="IPR058240">
    <property type="entry name" value="rSAM_sf"/>
</dbReference>
<keyword evidence="5 14" id="KW-0698">rRNA processing</keyword>
<dbReference type="SFLD" id="SFLDF00275">
    <property type="entry name" value="adenosine_C2_methyltransferase"/>
    <property type="match status" value="1"/>
</dbReference>
<dbReference type="GO" id="GO:0005737">
    <property type="term" value="C:cytoplasm"/>
    <property type="evidence" value="ECO:0007669"/>
    <property type="project" value="UniProtKB-SubCell"/>
</dbReference>
<dbReference type="NCBIfam" id="TIGR00048">
    <property type="entry name" value="rRNA_mod_RlmN"/>
    <property type="match status" value="1"/>
</dbReference>
<dbReference type="FunFam" id="3.20.20.70:FF:000008">
    <property type="entry name" value="Dual-specificity RNA methyltransferase RlmN"/>
    <property type="match status" value="1"/>
</dbReference>
<keyword evidence="13 14" id="KW-1015">Disulfide bond</keyword>
<dbReference type="PIRSF" id="PIRSF006004">
    <property type="entry name" value="CHP00048"/>
    <property type="match status" value="1"/>
</dbReference>
<dbReference type="HAMAP" id="MF_01849">
    <property type="entry name" value="RNA_methyltr_RlmN"/>
    <property type="match status" value="1"/>
</dbReference>
<comment type="caution">
    <text evidence="14">Lacks conserved residue(s) required for the propagation of feature annotation.</text>
</comment>
<dbReference type="SUPFAM" id="SSF102114">
    <property type="entry name" value="Radical SAM enzymes"/>
    <property type="match status" value="1"/>
</dbReference>
<keyword evidence="3 14" id="KW-0004">4Fe-4S</keyword>
<dbReference type="SFLD" id="SFLDG01062">
    <property type="entry name" value="methyltransferase_(Class_A)"/>
    <property type="match status" value="1"/>
</dbReference>
<dbReference type="GO" id="GO:0030488">
    <property type="term" value="P:tRNA methylation"/>
    <property type="evidence" value="ECO:0007669"/>
    <property type="project" value="UniProtKB-UniRule"/>
</dbReference>
<dbReference type="EMBL" id="LNYA01000023">
    <property type="protein sequence ID" value="KTC98028.1"/>
    <property type="molecule type" value="Genomic_DNA"/>
</dbReference>
<dbReference type="GO" id="GO:0070475">
    <property type="term" value="P:rRNA base methylation"/>
    <property type="evidence" value="ECO:0007669"/>
    <property type="project" value="UniProtKB-UniRule"/>
</dbReference>
<dbReference type="InterPro" id="IPR007197">
    <property type="entry name" value="rSAM"/>
</dbReference>
<dbReference type="AlphaFoldDB" id="A0A0W0TR65"/>
<dbReference type="GO" id="GO:0002935">
    <property type="term" value="F:tRNA (adenine(37)-C2)-methyltransferase activity"/>
    <property type="evidence" value="ECO:0007669"/>
    <property type="project" value="UniProtKB-UniRule"/>
</dbReference>
<evidence type="ECO:0000313" key="17">
    <source>
        <dbReference type="Proteomes" id="UP000054773"/>
    </source>
</evidence>
<dbReference type="GO" id="GO:0051539">
    <property type="term" value="F:4 iron, 4 sulfur cluster binding"/>
    <property type="evidence" value="ECO:0007669"/>
    <property type="project" value="UniProtKB-UniRule"/>
</dbReference>
<dbReference type="PANTHER" id="PTHR30544:SF5">
    <property type="entry name" value="RADICAL SAM CORE DOMAIN-CONTAINING PROTEIN"/>
    <property type="match status" value="1"/>
</dbReference>
<evidence type="ECO:0000256" key="3">
    <source>
        <dbReference type="ARBA" id="ARBA00022485"/>
    </source>
</evidence>
<gene>
    <name evidence="16" type="primary">yfgB</name>
    <name evidence="14" type="synonym">rlmN</name>
    <name evidence="16" type="ORF">Lery_1082</name>
</gene>
<evidence type="ECO:0000256" key="11">
    <source>
        <dbReference type="ARBA" id="ARBA00023004"/>
    </source>
</evidence>
<dbReference type="PANTHER" id="PTHR30544">
    <property type="entry name" value="23S RRNA METHYLTRANSFERASE"/>
    <property type="match status" value="1"/>
</dbReference>
<evidence type="ECO:0000256" key="4">
    <source>
        <dbReference type="ARBA" id="ARBA00022490"/>
    </source>
</evidence>
<evidence type="ECO:0000256" key="6">
    <source>
        <dbReference type="ARBA" id="ARBA00022603"/>
    </source>
</evidence>
<dbReference type="CDD" id="cd01335">
    <property type="entry name" value="Radical_SAM"/>
    <property type="match status" value="1"/>
</dbReference>
<evidence type="ECO:0000256" key="12">
    <source>
        <dbReference type="ARBA" id="ARBA00023014"/>
    </source>
</evidence>
<dbReference type="InterPro" id="IPR048641">
    <property type="entry name" value="RlmN_N"/>
</dbReference>
<dbReference type="Pfam" id="PF21016">
    <property type="entry name" value="RlmN_N"/>
    <property type="match status" value="1"/>
</dbReference>
<comment type="catalytic activity">
    <reaction evidence="14">
        <text>adenosine(2503) in 23S rRNA + 2 reduced [2Fe-2S]-[ferredoxin] + 2 S-adenosyl-L-methionine = 2-methyladenosine(2503) in 23S rRNA + 5'-deoxyadenosine + L-methionine + 2 oxidized [2Fe-2S]-[ferredoxin] + S-adenosyl-L-homocysteine</text>
        <dbReference type="Rhea" id="RHEA:42916"/>
        <dbReference type="Rhea" id="RHEA-COMP:10000"/>
        <dbReference type="Rhea" id="RHEA-COMP:10001"/>
        <dbReference type="Rhea" id="RHEA-COMP:10152"/>
        <dbReference type="Rhea" id="RHEA-COMP:10282"/>
        <dbReference type="ChEBI" id="CHEBI:17319"/>
        <dbReference type="ChEBI" id="CHEBI:33737"/>
        <dbReference type="ChEBI" id="CHEBI:33738"/>
        <dbReference type="ChEBI" id="CHEBI:57844"/>
        <dbReference type="ChEBI" id="CHEBI:57856"/>
        <dbReference type="ChEBI" id="CHEBI:59789"/>
        <dbReference type="ChEBI" id="CHEBI:74411"/>
        <dbReference type="ChEBI" id="CHEBI:74497"/>
        <dbReference type="EC" id="2.1.1.192"/>
    </reaction>
</comment>
<feature type="active site" description="Proton acceptor" evidence="14">
    <location>
        <position position="93"/>
    </location>
</feature>
<dbReference type="EC" id="2.1.1.192" evidence="14"/>
<organism evidence="16 17">
    <name type="scientific">Legionella erythra</name>
    <dbReference type="NCBI Taxonomy" id="448"/>
    <lineage>
        <taxon>Bacteria</taxon>
        <taxon>Pseudomonadati</taxon>
        <taxon>Pseudomonadota</taxon>
        <taxon>Gammaproteobacteria</taxon>
        <taxon>Legionellales</taxon>
        <taxon>Legionellaceae</taxon>
        <taxon>Legionella</taxon>
    </lineage>
</organism>
<feature type="binding site" evidence="14">
    <location>
        <position position="199"/>
    </location>
    <ligand>
        <name>S-adenosyl-L-methionine</name>
        <dbReference type="ChEBI" id="CHEBI:59789"/>
    </ligand>
</feature>
<dbReference type="STRING" id="448.Lery_1082"/>
<accession>A0A0W0TR65</accession>
<reference evidence="16 17" key="1">
    <citation type="submission" date="2015-11" db="EMBL/GenBank/DDBJ databases">
        <title>Genomic analysis of 38 Legionella species identifies large and diverse effector repertoires.</title>
        <authorList>
            <person name="Burstein D."/>
            <person name="Amaro F."/>
            <person name="Zusman T."/>
            <person name="Lifshitz Z."/>
            <person name="Cohen O."/>
            <person name="Gilbert J.A."/>
            <person name="Pupko T."/>
            <person name="Shuman H.A."/>
            <person name="Segal G."/>
        </authorList>
    </citation>
    <scope>NUCLEOTIDE SEQUENCE [LARGE SCALE GENOMIC DNA]</scope>
    <source>
        <strain evidence="16 17">SE-32A-C8</strain>
    </source>
</reference>
<dbReference type="InterPro" id="IPR004383">
    <property type="entry name" value="rRNA_lsu_MTrfase_RlmN/Cfr"/>
</dbReference>
<dbReference type="Gene3D" id="3.20.20.70">
    <property type="entry name" value="Aldolase class I"/>
    <property type="match status" value="1"/>
</dbReference>
<dbReference type="Gene3D" id="1.10.150.530">
    <property type="match status" value="1"/>
</dbReference>
<dbReference type="InterPro" id="IPR013785">
    <property type="entry name" value="Aldolase_TIM"/>
</dbReference>
<comment type="cofactor">
    <cofactor evidence="14">
        <name>[4Fe-4S] cluster</name>
        <dbReference type="ChEBI" id="CHEBI:49883"/>
    </cofactor>
    <text evidence="14">Binds 1 [4Fe-4S] cluster. The cluster is coordinated with 3 cysteines and an exchangeable S-adenosyl-L-methionine.</text>
</comment>
<evidence type="ECO:0000256" key="9">
    <source>
        <dbReference type="ARBA" id="ARBA00022694"/>
    </source>
</evidence>
<comment type="subcellular location">
    <subcellularLocation>
        <location evidence="1 14">Cytoplasm</location>
    </subcellularLocation>
</comment>
<evidence type="ECO:0000256" key="13">
    <source>
        <dbReference type="ARBA" id="ARBA00023157"/>
    </source>
</evidence>
<dbReference type="FunFam" id="1.10.150.530:FF:000003">
    <property type="entry name" value="Dual-specificity RNA methyltransferase RlmN"/>
    <property type="match status" value="1"/>
</dbReference>
<dbReference type="SFLD" id="SFLDS00029">
    <property type="entry name" value="Radical_SAM"/>
    <property type="match status" value="1"/>
</dbReference>
<keyword evidence="7 14" id="KW-0808">Transferase</keyword>
<comment type="similarity">
    <text evidence="2 14">Belongs to the radical SAM superfamily. RlmN family.</text>
</comment>
<keyword evidence="8 14" id="KW-0949">S-adenosyl-L-methionine</keyword>
<protein>
    <recommendedName>
        <fullName evidence="14">Dual-specificity RNA methyltransferase RlmN</fullName>
        <ecNumber evidence="14">2.1.1.192</ecNumber>
    </recommendedName>
    <alternativeName>
        <fullName evidence="14">23S rRNA (adenine(2503)-C(2))-methyltransferase</fullName>
    </alternativeName>
    <alternativeName>
        <fullName evidence="14">23S rRNA m2A2503 methyltransferase</fullName>
    </alternativeName>
    <alternativeName>
        <fullName evidence="14">Ribosomal RNA large subunit methyltransferase N</fullName>
    </alternativeName>
    <alternativeName>
        <fullName evidence="14">tRNA (adenine(37)-C(2))-methyltransferase</fullName>
    </alternativeName>
    <alternativeName>
        <fullName evidence="14">tRNA m2A37 methyltransferase</fullName>
    </alternativeName>
</protein>
<feature type="binding site" evidence="14">
    <location>
        <begin position="167"/>
        <end position="168"/>
    </location>
    <ligand>
        <name>S-adenosyl-L-methionine</name>
        <dbReference type="ChEBI" id="CHEBI:59789"/>
    </ligand>
</feature>
<comment type="function">
    <text evidence="14">Specifically methylates position 2 of adenine 2503 in 23S rRNA and position 2 of adenine 37 in tRNAs. m2A2503 modification seems to play a crucial role in the proofreading step occurring at the peptidyl transferase center and thus would serve to optimize ribosomal fidelity.</text>
</comment>
<dbReference type="InterPro" id="IPR027492">
    <property type="entry name" value="RNA_MTrfase_RlmN"/>
</dbReference>
<evidence type="ECO:0000313" key="16">
    <source>
        <dbReference type="EMBL" id="KTC98028.1"/>
    </source>
</evidence>
<keyword evidence="9 14" id="KW-0819">tRNA processing</keyword>
<evidence type="ECO:0000256" key="10">
    <source>
        <dbReference type="ARBA" id="ARBA00022723"/>
    </source>
</evidence>
<comment type="caution">
    <text evidence="16">The sequence shown here is derived from an EMBL/GenBank/DDBJ whole genome shotgun (WGS) entry which is preliminary data.</text>
</comment>
<evidence type="ECO:0000256" key="2">
    <source>
        <dbReference type="ARBA" id="ARBA00007544"/>
    </source>
</evidence>
<feature type="domain" description="Radical SAM core" evidence="15">
    <location>
        <begin position="99"/>
        <end position="335"/>
    </location>
</feature>
<feature type="active site" description="S-methylcysteine intermediate" evidence="14">
    <location>
        <position position="341"/>
    </location>
</feature>